<protein>
    <submittedName>
        <fullName evidence="2">Uncharacterized protein</fullName>
    </submittedName>
</protein>
<feature type="region of interest" description="Disordered" evidence="1">
    <location>
        <begin position="100"/>
        <end position="153"/>
    </location>
</feature>
<reference evidence="2 3" key="1">
    <citation type="submission" date="2024-02" db="EMBL/GenBank/DDBJ databases">
        <title>de novo genome assembly of Solanum bulbocastanum strain 11H21.</title>
        <authorList>
            <person name="Hosaka A.J."/>
        </authorList>
    </citation>
    <scope>NUCLEOTIDE SEQUENCE [LARGE SCALE GENOMIC DNA]</scope>
    <source>
        <tissue evidence="2">Young leaves</tissue>
    </source>
</reference>
<dbReference type="Proteomes" id="UP001371456">
    <property type="component" value="Unassembled WGS sequence"/>
</dbReference>
<name>A0AAN8SVM9_SOLBU</name>
<dbReference type="AlphaFoldDB" id="A0AAN8SVM9"/>
<evidence type="ECO:0000313" key="3">
    <source>
        <dbReference type="Proteomes" id="UP001371456"/>
    </source>
</evidence>
<accession>A0AAN8SVM9</accession>
<evidence type="ECO:0000256" key="1">
    <source>
        <dbReference type="SAM" id="MobiDB-lite"/>
    </source>
</evidence>
<evidence type="ECO:0000313" key="2">
    <source>
        <dbReference type="EMBL" id="KAK6773582.1"/>
    </source>
</evidence>
<comment type="caution">
    <text evidence="2">The sequence shown here is derived from an EMBL/GenBank/DDBJ whole genome shotgun (WGS) entry which is preliminary data.</text>
</comment>
<keyword evidence="3" id="KW-1185">Reference proteome</keyword>
<sequence length="184" mass="20773">MGGDSQKLELESFRKTIVPIALRCNGSYDDMFASVIEAGELTYEQNDLMIIYQINGKEKIHSTFIKNDMHVSLYMLDIGIDVSRTTLRINVNVRPPIEPTTSFNGDNDPIGNERLGDHSKECLGDNSNESLGDHSMNIHDDPTNVENQPVDVEDPVPNVVKKCRENRNWDHNPTIPSQMELIYA</sequence>
<dbReference type="EMBL" id="JBANQN010000012">
    <property type="protein sequence ID" value="KAK6773582.1"/>
    <property type="molecule type" value="Genomic_DNA"/>
</dbReference>
<gene>
    <name evidence="2" type="ORF">RDI58_028820</name>
</gene>
<feature type="compositionally biased region" description="Basic and acidic residues" evidence="1">
    <location>
        <begin position="114"/>
        <end position="123"/>
    </location>
</feature>
<organism evidence="2 3">
    <name type="scientific">Solanum bulbocastanum</name>
    <name type="common">Wild potato</name>
    <dbReference type="NCBI Taxonomy" id="147425"/>
    <lineage>
        <taxon>Eukaryota</taxon>
        <taxon>Viridiplantae</taxon>
        <taxon>Streptophyta</taxon>
        <taxon>Embryophyta</taxon>
        <taxon>Tracheophyta</taxon>
        <taxon>Spermatophyta</taxon>
        <taxon>Magnoliopsida</taxon>
        <taxon>eudicotyledons</taxon>
        <taxon>Gunneridae</taxon>
        <taxon>Pentapetalae</taxon>
        <taxon>asterids</taxon>
        <taxon>lamiids</taxon>
        <taxon>Solanales</taxon>
        <taxon>Solanaceae</taxon>
        <taxon>Solanoideae</taxon>
        <taxon>Solaneae</taxon>
        <taxon>Solanum</taxon>
    </lineage>
</organism>
<proteinExistence type="predicted"/>